<keyword evidence="8" id="KW-0472">Membrane</keyword>
<dbReference type="Gene3D" id="2.60.40.2380">
    <property type="match status" value="1"/>
</dbReference>
<feature type="coiled-coil region" evidence="7">
    <location>
        <begin position="382"/>
        <end position="428"/>
    </location>
</feature>
<dbReference type="InterPro" id="IPR036097">
    <property type="entry name" value="HisK_dim/P_sf"/>
</dbReference>
<accession>A0A0L8AH83</accession>
<evidence type="ECO:0000256" key="4">
    <source>
        <dbReference type="ARBA" id="ARBA00022679"/>
    </source>
</evidence>
<dbReference type="CDD" id="cd00075">
    <property type="entry name" value="HATPase"/>
    <property type="match status" value="1"/>
</dbReference>
<keyword evidence="3" id="KW-0597">Phosphoprotein</keyword>
<proteinExistence type="predicted"/>
<dbReference type="InterPro" id="IPR005467">
    <property type="entry name" value="His_kinase_dom"/>
</dbReference>
<evidence type="ECO:0000256" key="2">
    <source>
        <dbReference type="ARBA" id="ARBA00012438"/>
    </source>
</evidence>
<feature type="transmembrane region" description="Helical" evidence="8">
    <location>
        <begin position="178"/>
        <end position="200"/>
    </location>
</feature>
<keyword evidence="6" id="KW-0902">Two-component regulatory system</keyword>
<keyword evidence="11" id="KW-1185">Reference proteome</keyword>
<dbReference type="RefSeq" id="WP_082338199.1">
    <property type="nucleotide sequence ID" value="NZ_JSVA01000018.1"/>
</dbReference>
<dbReference type="InterPro" id="IPR011623">
    <property type="entry name" value="7TMR_DISM_rcpt_extracell_dom1"/>
</dbReference>
<dbReference type="InterPro" id="IPR003661">
    <property type="entry name" value="HisK_dim/P_dom"/>
</dbReference>
<dbReference type="GO" id="GO:0000155">
    <property type="term" value="F:phosphorelay sensor kinase activity"/>
    <property type="evidence" value="ECO:0007669"/>
    <property type="project" value="InterPro"/>
</dbReference>
<organism evidence="10 11">
    <name type="scientific">Roseivirga seohaensis subsp. aquiponti</name>
    <dbReference type="NCBI Taxonomy" id="1566026"/>
    <lineage>
        <taxon>Bacteria</taxon>
        <taxon>Pseudomonadati</taxon>
        <taxon>Bacteroidota</taxon>
        <taxon>Cytophagia</taxon>
        <taxon>Cytophagales</taxon>
        <taxon>Roseivirgaceae</taxon>
        <taxon>Roseivirga</taxon>
    </lineage>
</organism>
<dbReference type="OrthoDB" id="908626at2"/>
<evidence type="ECO:0000256" key="1">
    <source>
        <dbReference type="ARBA" id="ARBA00000085"/>
    </source>
</evidence>
<feature type="transmembrane region" description="Helical" evidence="8">
    <location>
        <begin position="299"/>
        <end position="316"/>
    </location>
</feature>
<dbReference type="PRINTS" id="PR00344">
    <property type="entry name" value="BCTRLSENSOR"/>
</dbReference>
<dbReference type="PROSITE" id="PS50109">
    <property type="entry name" value="HIS_KIN"/>
    <property type="match status" value="1"/>
</dbReference>
<evidence type="ECO:0000256" key="6">
    <source>
        <dbReference type="ARBA" id="ARBA00023012"/>
    </source>
</evidence>
<evidence type="ECO:0000256" key="7">
    <source>
        <dbReference type="SAM" id="Coils"/>
    </source>
</evidence>
<feature type="domain" description="Histidine kinase" evidence="9">
    <location>
        <begin position="435"/>
        <end position="650"/>
    </location>
</feature>
<keyword evidence="7" id="KW-0175">Coiled coil</keyword>
<reference evidence="11" key="1">
    <citation type="submission" date="2014-11" db="EMBL/GenBank/DDBJ databases">
        <title>Genome sequencing of Roseivirga sp. D-25.</title>
        <authorList>
            <person name="Selvaratnam C."/>
            <person name="Thevarajoo S."/>
            <person name="Goh K.M."/>
            <person name="Eee R."/>
            <person name="Chan K.-G."/>
            <person name="Chong C.S."/>
        </authorList>
    </citation>
    <scope>NUCLEOTIDE SEQUENCE [LARGE SCALE GENOMIC DNA]</scope>
    <source>
        <strain evidence="11">D-25</strain>
    </source>
</reference>
<dbReference type="Proteomes" id="UP000036908">
    <property type="component" value="Unassembled WGS sequence"/>
</dbReference>
<sequence length="650" mass="73232">MEFRLIIGLLVLYTGFLTSHNLSAQNTSSNLEYSIHYFVDSAGKLSIDELQLGEVQSAFDATPLKSPNFGFDHRPYWFRIELTHPPSGPLMLEINQPSLDYISVFTKTSVDTVWKEQKAGHAYSPRTNDYGGIVYAFPIDPDIENNTIYVRVETIVSMAVPILIKPKSEYNAHQMTRMLLLGVFFGLMFIMASYNFLLYLFLKDTSYLFYVGATIMGLCASLVLNGFGYYFIWPNNPALDQHIYLTFGSLSMVFSSRFAANFLNLKKFDPKMNAFLWVICFASLLLAILSLFYTATELLLFGRLLVIITFPSYIIIGLRTYFKGYTTAIYYVIAWIPYMLGIILMTFRGAGLIGEHWVTAYGIEFGGAIEVVLLSFALAARIKGMRKEIAEKELEKEQFKTRLLSEQREVLEQKVEERTQELKEANATKDKFFSIIAHDLRSPMIALQGVGQKLEYFIRKEKLEKLLEMGAKIDQSIDQLNHLLNNLLNWATSQTGGVPHHPAKLDLSALVNENIELYRSLAESKGISIVCEISAKYVFADVNTTSTIIRNLLSNALKFTKDGGGIKISTQQKNDFVELEIEDQGIGMDKQTLAQLFNSNVQGHIGQRGEKGFGLGLKLCNEFVQMNRGHIAVTSKLNVGTTFTVTLPTA</sequence>
<keyword evidence="4" id="KW-0808">Transferase</keyword>
<dbReference type="EC" id="2.7.13.3" evidence="2"/>
<dbReference type="Pfam" id="PF07695">
    <property type="entry name" value="7TMR-DISM_7TM"/>
    <property type="match status" value="1"/>
</dbReference>
<dbReference type="Pfam" id="PF02518">
    <property type="entry name" value="HATPase_c"/>
    <property type="match status" value="1"/>
</dbReference>
<dbReference type="SMART" id="SM00387">
    <property type="entry name" value="HATPase_c"/>
    <property type="match status" value="1"/>
</dbReference>
<dbReference type="CDD" id="cd00082">
    <property type="entry name" value="HisKA"/>
    <property type="match status" value="1"/>
</dbReference>
<dbReference type="EMBL" id="JSVA01000018">
    <property type="protein sequence ID" value="KOF01758.1"/>
    <property type="molecule type" value="Genomic_DNA"/>
</dbReference>
<comment type="catalytic activity">
    <reaction evidence="1">
        <text>ATP + protein L-histidine = ADP + protein N-phospho-L-histidine.</text>
        <dbReference type="EC" id="2.7.13.3"/>
    </reaction>
</comment>
<gene>
    <name evidence="10" type="ORF">OB69_15535</name>
</gene>
<dbReference type="Gene3D" id="1.10.287.130">
    <property type="match status" value="1"/>
</dbReference>
<feature type="transmembrane region" description="Helical" evidence="8">
    <location>
        <begin position="207"/>
        <end position="231"/>
    </location>
</feature>
<dbReference type="InterPro" id="IPR004358">
    <property type="entry name" value="Sig_transdc_His_kin-like_C"/>
</dbReference>
<protein>
    <recommendedName>
        <fullName evidence="2">histidine kinase</fullName>
        <ecNumber evidence="2">2.7.13.3</ecNumber>
    </recommendedName>
</protein>
<evidence type="ECO:0000313" key="10">
    <source>
        <dbReference type="EMBL" id="KOF01758.1"/>
    </source>
</evidence>
<keyword evidence="5" id="KW-0418">Kinase</keyword>
<dbReference type="Pfam" id="PF00512">
    <property type="entry name" value="HisKA"/>
    <property type="match status" value="1"/>
</dbReference>
<keyword evidence="8" id="KW-1133">Transmembrane helix</keyword>
<name>A0A0L8AH83_9BACT</name>
<dbReference type="PATRIC" id="fig|1566026.4.peg.1427"/>
<dbReference type="SMART" id="SM00388">
    <property type="entry name" value="HisKA"/>
    <property type="match status" value="1"/>
</dbReference>
<keyword evidence="8" id="KW-0812">Transmembrane</keyword>
<feature type="transmembrane region" description="Helical" evidence="8">
    <location>
        <begin position="359"/>
        <end position="380"/>
    </location>
</feature>
<dbReference type="PANTHER" id="PTHR43711:SF1">
    <property type="entry name" value="HISTIDINE KINASE 1"/>
    <property type="match status" value="1"/>
</dbReference>
<dbReference type="SUPFAM" id="SSF55874">
    <property type="entry name" value="ATPase domain of HSP90 chaperone/DNA topoisomerase II/histidine kinase"/>
    <property type="match status" value="1"/>
</dbReference>
<feature type="transmembrane region" description="Helical" evidence="8">
    <location>
        <begin position="328"/>
        <end position="347"/>
    </location>
</feature>
<dbReference type="PANTHER" id="PTHR43711">
    <property type="entry name" value="TWO-COMPONENT HISTIDINE KINASE"/>
    <property type="match status" value="1"/>
</dbReference>
<feature type="transmembrane region" description="Helical" evidence="8">
    <location>
        <begin position="275"/>
        <end position="293"/>
    </location>
</feature>
<evidence type="ECO:0000256" key="3">
    <source>
        <dbReference type="ARBA" id="ARBA00022553"/>
    </source>
</evidence>
<dbReference type="InterPro" id="IPR011622">
    <property type="entry name" value="7TMR_DISM_rcpt_extracell_dom2"/>
</dbReference>
<dbReference type="Pfam" id="PF07696">
    <property type="entry name" value="7TMR-DISMED2"/>
    <property type="match status" value="1"/>
</dbReference>
<dbReference type="AlphaFoldDB" id="A0A0L8AH83"/>
<evidence type="ECO:0000256" key="5">
    <source>
        <dbReference type="ARBA" id="ARBA00022777"/>
    </source>
</evidence>
<feature type="transmembrane region" description="Helical" evidence="8">
    <location>
        <begin position="243"/>
        <end position="263"/>
    </location>
</feature>
<evidence type="ECO:0000313" key="11">
    <source>
        <dbReference type="Proteomes" id="UP000036908"/>
    </source>
</evidence>
<dbReference type="Gene3D" id="3.30.565.10">
    <property type="entry name" value="Histidine kinase-like ATPase, C-terminal domain"/>
    <property type="match status" value="1"/>
</dbReference>
<dbReference type="InterPro" id="IPR003594">
    <property type="entry name" value="HATPase_dom"/>
</dbReference>
<comment type="caution">
    <text evidence="10">The sequence shown here is derived from an EMBL/GenBank/DDBJ whole genome shotgun (WGS) entry which is preliminary data.</text>
</comment>
<evidence type="ECO:0000259" key="9">
    <source>
        <dbReference type="PROSITE" id="PS50109"/>
    </source>
</evidence>
<dbReference type="InterPro" id="IPR036890">
    <property type="entry name" value="HATPase_C_sf"/>
</dbReference>
<dbReference type="InterPro" id="IPR050736">
    <property type="entry name" value="Sensor_HK_Regulatory"/>
</dbReference>
<evidence type="ECO:0000256" key="8">
    <source>
        <dbReference type="SAM" id="Phobius"/>
    </source>
</evidence>
<dbReference type="SUPFAM" id="SSF47384">
    <property type="entry name" value="Homodimeric domain of signal transducing histidine kinase"/>
    <property type="match status" value="1"/>
</dbReference>